<dbReference type="InterPro" id="IPR029044">
    <property type="entry name" value="Nucleotide-diphossugar_trans"/>
</dbReference>
<keyword evidence="4" id="KW-1133">Transmembrane helix</keyword>
<keyword evidence="2 6" id="KW-0328">Glycosyltransferase</keyword>
<evidence type="ECO:0000256" key="4">
    <source>
        <dbReference type="SAM" id="Phobius"/>
    </source>
</evidence>
<feature type="transmembrane region" description="Helical" evidence="4">
    <location>
        <begin position="6"/>
        <end position="30"/>
    </location>
</feature>
<feature type="domain" description="Glycosyltransferase 2-like" evidence="5">
    <location>
        <begin position="54"/>
        <end position="181"/>
    </location>
</feature>
<keyword evidence="3 6" id="KW-0808">Transferase</keyword>
<comment type="similarity">
    <text evidence="1">Belongs to the glycosyltransferase 2 family.</text>
</comment>
<dbReference type="EC" id="2.4.-.-" evidence="6"/>
<keyword evidence="7" id="KW-1185">Reference proteome</keyword>
<dbReference type="Gene3D" id="3.90.550.10">
    <property type="entry name" value="Spore Coat Polysaccharide Biosynthesis Protein SpsA, Chain A"/>
    <property type="match status" value="1"/>
</dbReference>
<keyword evidence="4" id="KW-0472">Membrane</keyword>
<gene>
    <name evidence="6" type="ORF">ACFQ4Y_00710</name>
</gene>
<dbReference type="InterPro" id="IPR001173">
    <property type="entry name" value="Glyco_trans_2-like"/>
</dbReference>
<accession>A0ABW4C413</accession>
<dbReference type="PANTHER" id="PTHR43630:SF1">
    <property type="entry name" value="POLY-BETA-1,6-N-ACETYL-D-GLUCOSAMINE SYNTHASE"/>
    <property type="match status" value="1"/>
</dbReference>
<evidence type="ECO:0000313" key="6">
    <source>
        <dbReference type="EMBL" id="MFD1425455.1"/>
    </source>
</evidence>
<name>A0ABW4C413_9BACL</name>
<dbReference type="PANTHER" id="PTHR43630">
    <property type="entry name" value="POLY-BETA-1,6-N-ACETYL-D-GLUCOSAMINE SYNTHASE"/>
    <property type="match status" value="1"/>
</dbReference>
<evidence type="ECO:0000256" key="2">
    <source>
        <dbReference type="ARBA" id="ARBA00022676"/>
    </source>
</evidence>
<evidence type="ECO:0000256" key="1">
    <source>
        <dbReference type="ARBA" id="ARBA00006739"/>
    </source>
</evidence>
<dbReference type="Proteomes" id="UP001597282">
    <property type="component" value="Unassembled WGS sequence"/>
</dbReference>
<organism evidence="6 7">
    <name type="scientific">Kroppenstedtia sanguinis</name>
    <dbReference type="NCBI Taxonomy" id="1380684"/>
    <lineage>
        <taxon>Bacteria</taxon>
        <taxon>Bacillati</taxon>
        <taxon>Bacillota</taxon>
        <taxon>Bacilli</taxon>
        <taxon>Bacillales</taxon>
        <taxon>Thermoactinomycetaceae</taxon>
        <taxon>Kroppenstedtia</taxon>
    </lineage>
</organism>
<sequence>MGVHELLYLDFFVAFSLFWFLFRPLSVFVSGRKEKQRRNRYKPPNHRERTEGVSVILPCYNEEETIEGAIKSILAQKVNRPMEIMAVENNSTDDTFRILQRLEKEHPEVRAASTLTRRGYNPISEALNYGISLVRYPIIVRLDADTQLGSPMAIEESSDPYRHRRSDCHMLQRTGCKSHNDFGKVASD</sequence>
<keyword evidence="4" id="KW-0812">Transmembrane</keyword>
<dbReference type="SUPFAM" id="SSF53448">
    <property type="entry name" value="Nucleotide-diphospho-sugar transferases"/>
    <property type="match status" value="1"/>
</dbReference>
<proteinExistence type="inferred from homology"/>
<protein>
    <submittedName>
        <fullName evidence="6">Glycosyltransferase</fullName>
        <ecNumber evidence="6">2.4.-.-</ecNumber>
    </submittedName>
</protein>
<dbReference type="CDD" id="cd06423">
    <property type="entry name" value="CESA_like"/>
    <property type="match status" value="1"/>
</dbReference>
<dbReference type="GO" id="GO:0016757">
    <property type="term" value="F:glycosyltransferase activity"/>
    <property type="evidence" value="ECO:0007669"/>
    <property type="project" value="UniProtKB-KW"/>
</dbReference>
<reference evidence="7" key="1">
    <citation type="journal article" date="2019" name="Int. J. Syst. Evol. Microbiol.">
        <title>The Global Catalogue of Microorganisms (GCM) 10K type strain sequencing project: providing services to taxonomists for standard genome sequencing and annotation.</title>
        <authorList>
            <consortium name="The Broad Institute Genomics Platform"/>
            <consortium name="The Broad Institute Genome Sequencing Center for Infectious Disease"/>
            <person name="Wu L."/>
            <person name="Ma J."/>
        </authorList>
    </citation>
    <scope>NUCLEOTIDE SEQUENCE [LARGE SCALE GENOMIC DNA]</scope>
    <source>
        <strain evidence="7">S1</strain>
    </source>
</reference>
<evidence type="ECO:0000256" key="3">
    <source>
        <dbReference type="ARBA" id="ARBA00022679"/>
    </source>
</evidence>
<dbReference type="EMBL" id="JBHTNU010000001">
    <property type="protein sequence ID" value="MFD1425455.1"/>
    <property type="molecule type" value="Genomic_DNA"/>
</dbReference>
<evidence type="ECO:0000313" key="7">
    <source>
        <dbReference type="Proteomes" id="UP001597282"/>
    </source>
</evidence>
<dbReference type="Pfam" id="PF00535">
    <property type="entry name" value="Glycos_transf_2"/>
    <property type="match status" value="1"/>
</dbReference>
<comment type="caution">
    <text evidence="6">The sequence shown here is derived from an EMBL/GenBank/DDBJ whole genome shotgun (WGS) entry which is preliminary data.</text>
</comment>
<evidence type="ECO:0000259" key="5">
    <source>
        <dbReference type="Pfam" id="PF00535"/>
    </source>
</evidence>